<dbReference type="EMBL" id="JBANRG010000088">
    <property type="protein sequence ID" value="KAK7437106.1"/>
    <property type="molecule type" value="Genomic_DNA"/>
</dbReference>
<dbReference type="InterPro" id="IPR046528">
    <property type="entry name" value="DUF6593"/>
</dbReference>
<feature type="domain" description="DUF6593" evidence="1">
    <location>
        <begin position="9"/>
        <end position="173"/>
    </location>
</feature>
<comment type="caution">
    <text evidence="2">The sequence shown here is derived from an EMBL/GenBank/DDBJ whole genome shotgun (WGS) entry which is preliminary data.</text>
</comment>
<evidence type="ECO:0000259" key="1">
    <source>
        <dbReference type="Pfam" id="PF20236"/>
    </source>
</evidence>
<gene>
    <name evidence="2" type="ORF">VKT23_018732</name>
</gene>
<evidence type="ECO:0000313" key="3">
    <source>
        <dbReference type="Proteomes" id="UP001498398"/>
    </source>
</evidence>
<dbReference type="Pfam" id="PF20236">
    <property type="entry name" value="DUF6593"/>
    <property type="match status" value="1"/>
</dbReference>
<evidence type="ECO:0000313" key="2">
    <source>
        <dbReference type="EMBL" id="KAK7437106.1"/>
    </source>
</evidence>
<proteinExistence type="predicted"/>
<name>A0ABR1ISL4_9AGAR</name>
<organism evidence="2 3">
    <name type="scientific">Marasmiellus scandens</name>
    <dbReference type="NCBI Taxonomy" id="2682957"/>
    <lineage>
        <taxon>Eukaryota</taxon>
        <taxon>Fungi</taxon>
        <taxon>Dikarya</taxon>
        <taxon>Basidiomycota</taxon>
        <taxon>Agaricomycotina</taxon>
        <taxon>Agaricomycetes</taxon>
        <taxon>Agaricomycetidae</taxon>
        <taxon>Agaricales</taxon>
        <taxon>Marasmiineae</taxon>
        <taxon>Omphalotaceae</taxon>
        <taxon>Marasmiellus</taxon>
    </lineage>
</organism>
<protein>
    <recommendedName>
        <fullName evidence="1">DUF6593 domain-containing protein</fullName>
    </recommendedName>
</protein>
<keyword evidence="3" id="KW-1185">Reference proteome</keyword>
<accession>A0ABR1ISL4</accession>
<dbReference type="Proteomes" id="UP001498398">
    <property type="component" value="Unassembled WGS sequence"/>
</dbReference>
<reference evidence="2 3" key="1">
    <citation type="submission" date="2024-01" db="EMBL/GenBank/DDBJ databases">
        <title>A draft genome for the cacao thread blight pathogen Marasmiellus scandens.</title>
        <authorList>
            <person name="Baruah I.K."/>
            <person name="Leung J."/>
            <person name="Bukari Y."/>
            <person name="Amoako-Attah I."/>
            <person name="Meinhardt L.W."/>
            <person name="Bailey B.A."/>
            <person name="Cohen S.P."/>
        </authorList>
    </citation>
    <scope>NUCLEOTIDE SEQUENCE [LARGE SCALE GENOMIC DNA]</scope>
    <source>
        <strain evidence="2 3">GH-19</strain>
    </source>
</reference>
<sequence>MELTLSERDITNTVFSTSSGSAEYRTAKKTKAFGVSASTWIYKGIEQIGTVRVASWNKLDTVDVRGHTLHLYRTSFWSSSEAFIASDGRSYKWKLPSVTVNHVHAYASDNLMIVFIQLYSLENGHSKDMIAHYDNGSYGIFSRRRLPKLFIKPQGLCIVDEIVTTLVYMLRLQEEERARTLNRISSM</sequence>